<keyword evidence="2" id="KW-1133">Transmembrane helix</keyword>
<feature type="transmembrane region" description="Helical" evidence="2">
    <location>
        <begin position="81"/>
        <end position="102"/>
    </location>
</feature>
<evidence type="ECO:0000256" key="2">
    <source>
        <dbReference type="SAM" id="Phobius"/>
    </source>
</evidence>
<feature type="compositionally biased region" description="Basic residues" evidence="1">
    <location>
        <begin position="60"/>
        <end position="78"/>
    </location>
</feature>
<dbReference type="Gene3D" id="3.90.550.10">
    <property type="entry name" value="Spore Coat Polysaccharide Biosynthesis Protein SpsA, Chain A"/>
    <property type="match status" value="1"/>
</dbReference>
<proteinExistence type="predicted"/>
<keyword evidence="2" id="KW-0472">Membrane</keyword>
<feature type="region of interest" description="Disordered" evidence="1">
    <location>
        <begin position="1"/>
        <end position="78"/>
    </location>
</feature>
<dbReference type="SUPFAM" id="SSF53448">
    <property type="entry name" value="Nucleotide-diphospho-sugar transferases"/>
    <property type="match status" value="1"/>
</dbReference>
<keyword evidence="2" id="KW-0812">Transmembrane</keyword>
<dbReference type="EMBL" id="BRXY01000567">
    <property type="protein sequence ID" value="GMI00210.1"/>
    <property type="molecule type" value="Genomic_DNA"/>
</dbReference>
<feature type="compositionally biased region" description="Low complexity" evidence="1">
    <location>
        <begin position="31"/>
        <end position="43"/>
    </location>
</feature>
<dbReference type="Proteomes" id="UP001165085">
    <property type="component" value="Unassembled WGS sequence"/>
</dbReference>
<sequence>MVSHPGSAYEHAAPQAPFNPSHPNSKARFRNTNTSSSENLQSSPSPPNADLLALMTPPKRSPRRRSKPGYSKGSKHKKKGCFKTTLIGALILAVWSVVLLLGQSIATHNDVTLSLFTGSPNSNPDGTVTTKFQWSRVRGITRRKDPSLSPLEVDHGVSDHAVPPNLDGMRFEWRKGHPELSHTIDSKTNLYDAIYVSTFLANTQDSLAATSLFEQLTNTEHLTGHIFYSTIGIPPTRALCQSPKCHHLEHFTEGDDFVALTALYDHCLSHPSHTVAFMHNHESPLDGPPDQDSHLRKVNLQALIDSDGCATMPASCNVCSARFLPLPHFHSAGNMFAARCEYVVNLIDPIYFKRTMLEVAASAFLDLDHAEKWHPNTINPMTLSSNPRLGTGSYANSHWIHSHPGAAPCDTFPMVEGLLLTETFQPAMAMAPRFPFGTYWTTPSPSNTQAKLPKEPWLLLEGREHEWLELYDGLPQNDSWINGFYRNMSPETSVCDTLWKGDVAGQPVHKDQQKVHIVVSHCGGDLHWIKDYTAGFSTASITIFSKCGQAVVGAPKQSTIKITPNVGRCDHTYAMYMSDLVDGEQVIAGPNDIVLFLKDTAGQNPNSLGPQLDFYDVLRIASSRGFACLQTPHQEQSIFHETSVLVAYKQEKYQRLDRDRTSGGDFTSSYEDLYDWAEQLGFAHPRPLTPVCYKGSFATTVEMIQSRGNLWRKMEESLARGDNIEESHFAERSWAALLSYHIVPDKMTILQKASSMTLGTADDIMSRKRGFWGPLSNCDLTASKKKDAAKSWLSVEWLKVAMDSSHTYTVCNGLGNQLLAHAGNIAYAITHKKNLLIPNAYIVNGAQTMHNANNGLMDVTPSNSEYAKLSDIFDTDALIEFIESFGITAALVPYRDETHESLECSWMKVMSNANPVVATKVLAEFKPSALIGRIVDTVQAGLDDENAVCVHHRDGEDWKAHCSTWETIPDGVWRHNCMNDPGRTLAEDVHSRILPGEKLPPIFYVGDHNPPPDLEKFGFPVVTRSQIIIGANHLAKQDYDGFNNLAPSDDSVLLGSQKLKEILSNQDRPCPPSFRDICAVVDFLACSSMKHFVGNSVSTWSALQIAQRFGQATWYNSRSVPLSNMFRAYTIPIVYTYTEQSAETGKFMLMTSIQSCKLHNPNSPIHVLYHGTSDKLFLAWLEENFVIVHAHKPGWIPLVTSMFQHGNVKKSHLFEHIGNYIGTWQRIDIPLYINAEYVLLLDCDTVVAAPFTYADFGLEMTKSIAFSAEMTEDSDEPWNAGVALLNIPYLRETYDDFLEFIGEHKDNSPFNVEMKGGGVIEAPSDQGAYLAFYADTKKFMDRKFNVKPYYTHTPPSVAKIIHYHGAKPHDYVGKWLGRECSPAVRFLCERKEKDMPNLCWSLKSFADAIVMDGGLLLKDYCKSAFLDDVGSLVTEYGQDSCFKFFSVLSQSTHEEIRETGCKQVMAVATF</sequence>
<dbReference type="OrthoDB" id="48355at2759"/>
<evidence type="ECO:0000313" key="4">
    <source>
        <dbReference type="Proteomes" id="UP001165085"/>
    </source>
</evidence>
<comment type="caution">
    <text evidence="3">The sequence shown here is derived from an EMBL/GenBank/DDBJ whole genome shotgun (WGS) entry which is preliminary data.</text>
</comment>
<evidence type="ECO:0000313" key="3">
    <source>
        <dbReference type="EMBL" id="GMI00210.1"/>
    </source>
</evidence>
<gene>
    <name evidence="3" type="ORF">TrST_g8615</name>
</gene>
<accession>A0A9W7C6R9</accession>
<keyword evidence="4" id="KW-1185">Reference proteome</keyword>
<dbReference type="InterPro" id="IPR029044">
    <property type="entry name" value="Nucleotide-diphossugar_trans"/>
</dbReference>
<evidence type="ECO:0000256" key="1">
    <source>
        <dbReference type="SAM" id="MobiDB-lite"/>
    </source>
</evidence>
<protein>
    <submittedName>
        <fullName evidence="3">Uncharacterized protein</fullName>
    </submittedName>
</protein>
<organism evidence="3 4">
    <name type="scientific">Triparma strigata</name>
    <dbReference type="NCBI Taxonomy" id="1606541"/>
    <lineage>
        <taxon>Eukaryota</taxon>
        <taxon>Sar</taxon>
        <taxon>Stramenopiles</taxon>
        <taxon>Ochrophyta</taxon>
        <taxon>Bolidophyceae</taxon>
        <taxon>Parmales</taxon>
        <taxon>Triparmaceae</taxon>
        <taxon>Triparma</taxon>
    </lineage>
</organism>
<name>A0A9W7C6R9_9STRA</name>
<reference evidence="4" key="1">
    <citation type="journal article" date="2023" name="Commun. Biol.">
        <title>Genome analysis of Parmales, the sister group of diatoms, reveals the evolutionary specialization of diatoms from phago-mixotrophs to photoautotrophs.</title>
        <authorList>
            <person name="Ban H."/>
            <person name="Sato S."/>
            <person name="Yoshikawa S."/>
            <person name="Yamada K."/>
            <person name="Nakamura Y."/>
            <person name="Ichinomiya M."/>
            <person name="Sato N."/>
            <person name="Blanc-Mathieu R."/>
            <person name="Endo H."/>
            <person name="Kuwata A."/>
            <person name="Ogata H."/>
        </authorList>
    </citation>
    <scope>NUCLEOTIDE SEQUENCE [LARGE SCALE GENOMIC DNA]</scope>
    <source>
        <strain evidence="4">NIES 3701</strain>
    </source>
</reference>